<feature type="region of interest" description="Disordered" evidence="1">
    <location>
        <begin position="108"/>
        <end position="168"/>
    </location>
</feature>
<sequence>MCPRDCYRVREERIAKCERMKMAYGHSMNDICKECQEEEKQQFFRTVRREREESGPRFVVLEWMHSLTNEELSKMPIRSKEKYEKAFEKVRARLPRATMEEVRMEALASLDKKGMKEMKKRRREVKERELRRLRAAYGKRDSDQEDGQSGSGRQHLRMMDDRIRRVQN</sequence>
<dbReference type="AlphaFoldDB" id="A0A1I7TL49"/>
<feature type="compositionally biased region" description="Basic and acidic residues" evidence="1">
    <location>
        <begin position="157"/>
        <end position="168"/>
    </location>
</feature>
<feature type="compositionally biased region" description="Basic and acidic residues" evidence="1">
    <location>
        <begin position="124"/>
        <end position="142"/>
    </location>
</feature>
<name>A0A1I7TL49_9PELO</name>
<keyword evidence="2" id="KW-1185">Reference proteome</keyword>
<accession>A0A1I7TL49</accession>
<dbReference type="WBParaSite" id="Csp11.Scaffold628.g6992.t1">
    <property type="protein sequence ID" value="Csp11.Scaffold628.g6992.t1"/>
    <property type="gene ID" value="Csp11.Scaffold628.g6992"/>
</dbReference>
<dbReference type="Proteomes" id="UP000095282">
    <property type="component" value="Unplaced"/>
</dbReference>
<evidence type="ECO:0000313" key="2">
    <source>
        <dbReference type="Proteomes" id="UP000095282"/>
    </source>
</evidence>
<evidence type="ECO:0000256" key="1">
    <source>
        <dbReference type="SAM" id="MobiDB-lite"/>
    </source>
</evidence>
<proteinExistence type="predicted"/>
<protein>
    <submittedName>
        <fullName evidence="3">Uncharacterized protein</fullName>
    </submittedName>
</protein>
<feature type="compositionally biased region" description="Basic and acidic residues" evidence="1">
    <location>
        <begin position="108"/>
        <end position="117"/>
    </location>
</feature>
<reference evidence="3" key="1">
    <citation type="submission" date="2016-11" db="UniProtKB">
        <authorList>
            <consortium name="WormBaseParasite"/>
        </authorList>
    </citation>
    <scope>IDENTIFICATION</scope>
</reference>
<evidence type="ECO:0000313" key="3">
    <source>
        <dbReference type="WBParaSite" id="Csp11.Scaffold628.g6992.t1"/>
    </source>
</evidence>
<organism evidence="2 3">
    <name type="scientific">Caenorhabditis tropicalis</name>
    <dbReference type="NCBI Taxonomy" id="1561998"/>
    <lineage>
        <taxon>Eukaryota</taxon>
        <taxon>Metazoa</taxon>
        <taxon>Ecdysozoa</taxon>
        <taxon>Nematoda</taxon>
        <taxon>Chromadorea</taxon>
        <taxon>Rhabditida</taxon>
        <taxon>Rhabditina</taxon>
        <taxon>Rhabditomorpha</taxon>
        <taxon>Rhabditoidea</taxon>
        <taxon>Rhabditidae</taxon>
        <taxon>Peloderinae</taxon>
        <taxon>Caenorhabditis</taxon>
    </lineage>
</organism>